<dbReference type="RefSeq" id="XP_018296163.1">
    <property type="nucleotide sequence ID" value="XM_018430720.1"/>
</dbReference>
<evidence type="ECO:0000313" key="2">
    <source>
        <dbReference type="Proteomes" id="UP000077315"/>
    </source>
</evidence>
<dbReference type="GeneID" id="28991626"/>
<dbReference type="EMBL" id="KV440974">
    <property type="protein sequence ID" value="OAD78123.1"/>
    <property type="molecule type" value="Genomic_DNA"/>
</dbReference>
<dbReference type="VEuPathDB" id="FungiDB:PHYBLDRAFT_141988"/>
<gene>
    <name evidence="1" type="ORF">PHYBLDRAFT_141988</name>
</gene>
<sequence>MRQTWNLSRLYEDNVRSLYVTTFVTKSAPLLTILQDLVQNPPTLCPPIDALTNSFNALMYDSLSSSIGSHPPCPSHWKSFWTPALQAAADHRDGCYKQWR</sequence>
<dbReference type="InParanoid" id="A0A162UUI0"/>
<dbReference type="AlphaFoldDB" id="A0A162UUI0"/>
<accession>A0A162UUI0</accession>
<reference evidence="2" key="1">
    <citation type="submission" date="2015-06" db="EMBL/GenBank/DDBJ databases">
        <title>Expansion of signal transduction pathways in fungi by whole-genome duplication.</title>
        <authorList>
            <consortium name="DOE Joint Genome Institute"/>
            <person name="Corrochano L.M."/>
            <person name="Kuo A."/>
            <person name="Marcet-Houben M."/>
            <person name="Polaino S."/>
            <person name="Salamov A."/>
            <person name="Villalobos J.M."/>
            <person name="Alvarez M.I."/>
            <person name="Avalos J."/>
            <person name="Benito E.P."/>
            <person name="Benoit I."/>
            <person name="Burger G."/>
            <person name="Camino L.P."/>
            <person name="Canovas D."/>
            <person name="Cerda-Olmedo E."/>
            <person name="Cheng J.-F."/>
            <person name="Dominguez A."/>
            <person name="Elias M."/>
            <person name="Eslava A.P."/>
            <person name="Glaser F."/>
            <person name="Grimwood J."/>
            <person name="Gutierrez G."/>
            <person name="Heitman J."/>
            <person name="Henrissat B."/>
            <person name="Iturriaga E.A."/>
            <person name="Lang B.F."/>
            <person name="Lavin J.L."/>
            <person name="Lee S."/>
            <person name="Li W."/>
            <person name="Lindquist E."/>
            <person name="Lopez-Garcia S."/>
            <person name="Luque E.M."/>
            <person name="Marcos A.T."/>
            <person name="Martin J."/>
            <person name="McCluskey K."/>
            <person name="Medina H.R."/>
            <person name="Miralles-Duran A."/>
            <person name="Miyazaki A."/>
            <person name="Munoz-Torres E."/>
            <person name="Oguiza J.A."/>
            <person name="Ohm R."/>
            <person name="Olmedo M."/>
            <person name="Orejas M."/>
            <person name="Ortiz-Castellanos L."/>
            <person name="Pisabarro A.G."/>
            <person name="Rodriguez-Romero J."/>
            <person name="Ruiz-Herrera J."/>
            <person name="Ruiz-Vazquez R."/>
            <person name="Sanz C."/>
            <person name="Schackwitz W."/>
            <person name="Schmutz J."/>
            <person name="Shahriari M."/>
            <person name="Shelest E."/>
            <person name="Silva-Franco F."/>
            <person name="Soanes D."/>
            <person name="Syed K."/>
            <person name="Tagua V.G."/>
            <person name="Talbot N.J."/>
            <person name="Thon M."/>
            <person name="De vries R.P."/>
            <person name="Wiebenga A."/>
            <person name="Yadav J.S."/>
            <person name="Braun E.L."/>
            <person name="Baker S."/>
            <person name="Garre V."/>
            <person name="Horwitz B."/>
            <person name="Torres-Martinez S."/>
            <person name="Idnurm A."/>
            <person name="Herrera-Estrella A."/>
            <person name="Gabaldon T."/>
            <person name="Grigoriev I.V."/>
        </authorList>
    </citation>
    <scope>NUCLEOTIDE SEQUENCE [LARGE SCALE GENOMIC DNA]</scope>
    <source>
        <strain evidence="2">NRRL 1555(-)</strain>
    </source>
</reference>
<evidence type="ECO:0000313" key="1">
    <source>
        <dbReference type="EMBL" id="OAD78123.1"/>
    </source>
</evidence>
<dbReference type="STRING" id="763407.A0A162UUI0"/>
<proteinExistence type="predicted"/>
<name>A0A162UUI0_PHYB8</name>
<dbReference type="Proteomes" id="UP000077315">
    <property type="component" value="Unassembled WGS sequence"/>
</dbReference>
<protein>
    <submittedName>
        <fullName evidence="1">Uncharacterized protein</fullName>
    </submittedName>
</protein>
<dbReference type="OrthoDB" id="2283435at2759"/>
<keyword evidence="2" id="KW-1185">Reference proteome</keyword>
<organism evidence="1 2">
    <name type="scientific">Phycomyces blakesleeanus (strain ATCC 8743b / DSM 1359 / FGSC 10004 / NBRC 33097 / NRRL 1555)</name>
    <dbReference type="NCBI Taxonomy" id="763407"/>
    <lineage>
        <taxon>Eukaryota</taxon>
        <taxon>Fungi</taxon>
        <taxon>Fungi incertae sedis</taxon>
        <taxon>Mucoromycota</taxon>
        <taxon>Mucoromycotina</taxon>
        <taxon>Mucoromycetes</taxon>
        <taxon>Mucorales</taxon>
        <taxon>Phycomycetaceae</taxon>
        <taxon>Phycomyces</taxon>
    </lineage>
</organism>